<dbReference type="InterPro" id="IPR011701">
    <property type="entry name" value="MFS"/>
</dbReference>
<proteinExistence type="predicted"/>
<dbReference type="SUPFAM" id="SSF103473">
    <property type="entry name" value="MFS general substrate transporter"/>
    <property type="match status" value="1"/>
</dbReference>
<feature type="domain" description="Major facilitator superfamily (MFS) profile" evidence="6">
    <location>
        <begin position="28"/>
        <end position="423"/>
    </location>
</feature>
<accession>A0A8T8WKM5</accession>
<feature type="transmembrane region" description="Helical" evidence="5">
    <location>
        <begin position="60"/>
        <end position="78"/>
    </location>
</feature>
<dbReference type="RefSeq" id="XP_025522126.1">
    <property type="nucleotide sequence ID" value="XM_025675479.1"/>
</dbReference>
<dbReference type="GO" id="GO:0016020">
    <property type="term" value="C:membrane"/>
    <property type="evidence" value="ECO:0007669"/>
    <property type="project" value="UniProtKB-SubCell"/>
</dbReference>
<feature type="transmembrane region" description="Helical" evidence="5">
    <location>
        <begin position="149"/>
        <end position="170"/>
    </location>
</feature>
<dbReference type="Pfam" id="PF07690">
    <property type="entry name" value="MFS_1"/>
    <property type="match status" value="1"/>
</dbReference>
<dbReference type="FunFam" id="1.20.1250.20:FF:000286">
    <property type="entry name" value="MFS efflux transporter"/>
    <property type="match status" value="1"/>
</dbReference>
<feature type="transmembrane region" description="Helical" evidence="5">
    <location>
        <begin position="241"/>
        <end position="261"/>
    </location>
</feature>
<evidence type="ECO:0000256" key="1">
    <source>
        <dbReference type="ARBA" id="ARBA00004141"/>
    </source>
</evidence>
<evidence type="ECO:0000313" key="8">
    <source>
        <dbReference type="Proteomes" id="UP000249497"/>
    </source>
</evidence>
<dbReference type="Gene3D" id="1.20.1250.20">
    <property type="entry name" value="MFS general substrate transporter like domains"/>
    <property type="match status" value="1"/>
</dbReference>
<dbReference type="GeneID" id="37179171"/>
<feature type="transmembrane region" description="Helical" evidence="5">
    <location>
        <begin position="110"/>
        <end position="128"/>
    </location>
</feature>
<dbReference type="InterPro" id="IPR051788">
    <property type="entry name" value="MFS_Transporter"/>
</dbReference>
<feature type="transmembrane region" description="Helical" evidence="5">
    <location>
        <begin position="312"/>
        <end position="331"/>
    </location>
</feature>
<feature type="transmembrane region" description="Helical" evidence="5">
    <location>
        <begin position="182"/>
        <end position="202"/>
    </location>
</feature>
<evidence type="ECO:0000256" key="2">
    <source>
        <dbReference type="ARBA" id="ARBA00022692"/>
    </source>
</evidence>
<sequence>MIDLSQQQPESAEPPEPSIADTRWLDVKILSAGFSFFVAGVNDGSLGSLIPYVIRSYHVSTNLVVVVYVSTFAGWLVAAVTNSALCQYLGLGAILALGAALQVLSHALRAWLPPFPLYVVTFFLASLGQAYNDTHANTYVASVKAAHRWLGFIHAMYMAGCLVGPLVATAVASAGTTTQWNLFYLAPLGLGVLNLVFVMTAFHDQLTTRSATFDPSPERPQEDAHPDSKSHRALVEIKNTLCVPTVWLASLYFFFFLGAAITAGGWMVEYLVNVRHGNLDAMGYVPTGFYGGAFLGRLLLAEPTFRLGERRMIFLYAVLCVGLQLVFWLVPNIIVEAVAICILGFFSGPFFAAGISVASKIFPADVRSSAIAFVFVFGQIGGSLFPVLTGILSARTGVKVLQPMLVALLCATAISWLLLPKPPKPRD</sequence>
<name>A0A8T8WKM5_ASPJA</name>
<evidence type="ECO:0000256" key="3">
    <source>
        <dbReference type="ARBA" id="ARBA00022989"/>
    </source>
</evidence>
<feature type="transmembrane region" description="Helical" evidence="5">
    <location>
        <begin position="370"/>
        <end position="394"/>
    </location>
</feature>
<keyword evidence="8" id="KW-1185">Reference proteome</keyword>
<dbReference type="PANTHER" id="PTHR23514:SF16">
    <property type="entry name" value="TRANSPORTER, PUTATIVE (AFU_ORTHOLOGUE AFUA_2G17270)-RELATED"/>
    <property type="match status" value="1"/>
</dbReference>
<dbReference type="AlphaFoldDB" id="A0A8T8WKM5"/>
<comment type="subcellular location">
    <subcellularLocation>
        <location evidence="1">Membrane</location>
        <topology evidence="1">Multi-pass membrane protein</topology>
    </subcellularLocation>
</comment>
<feature type="transmembrane region" description="Helical" evidence="5">
    <location>
        <begin position="400"/>
        <end position="419"/>
    </location>
</feature>
<protein>
    <submittedName>
        <fullName evidence="7">Putative MFS transporter</fullName>
    </submittedName>
</protein>
<dbReference type="EMBL" id="KZ824880">
    <property type="protein sequence ID" value="RAH76232.1"/>
    <property type="molecule type" value="Genomic_DNA"/>
</dbReference>
<evidence type="ECO:0000256" key="5">
    <source>
        <dbReference type="SAM" id="Phobius"/>
    </source>
</evidence>
<evidence type="ECO:0000259" key="6">
    <source>
        <dbReference type="PROSITE" id="PS50850"/>
    </source>
</evidence>
<dbReference type="OrthoDB" id="413079at2759"/>
<organism evidence="7 8">
    <name type="scientific">Aspergillus japonicus CBS 114.51</name>
    <dbReference type="NCBI Taxonomy" id="1448312"/>
    <lineage>
        <taxon>Eukaryota</taxon>
        <taxon>Fungi</taxon>
        <taxon>Dikarya</taxon>
        <taxon>Ascomycota</taxon>
        <taxon>Pezizomycotina</taxon>
        <taxon>Eurotiomycetes</taxon>
        <taxon>Eurotiomycetidae</taxon>
        <taxon>Eurotiales</taxon>
        <taxon>Aspergillaceae</taxon>
        <taxon>Aspergillus</taxon>
        <taxon>Aspergillus subgen. Circumdati</taxon>
    </lineage>
</organism>
<feature type="transmembrane region" description="Helical" evidence="5">
    <location>
        <begin position="29"/>
        <end position="54"/>
    </location>
</feature>
<feature type="transmembrane region" description="Helical" evidence="5">
    <location>
        <begin position="337"/>
        <end position="358"/>
    </location>
</feature>
<feature type="transmembrane region" description="Helical" evidence="5">
    <location>
        <begin position="85"/>
        <end position="104"/>
    </location>
</feature>
<feature type="transmembrane region" description="Helical" evidence="5">
    <location>
        <begin position="281"/>
        <end position="300"/>
    </location>
</feature>
<dbReference type="InterPro" id="IPR036259">
    <property type="entry name" value="MFS_trans_sf"/>
</dbReference>
<dbReference type="Proteomes" id="UP000249497">
    <property type="component" value="Unassembled WGS sequence"/>
</dbReference>
<dbReference type="PANTHER" id="PTHR23514">
    <property type="entry name" value="BYPASS OF STOP CODON PROTEIN 6"/>
    <property type="match status" value="1"/>
</dbReference>
<reference evidence="7 8" key="1">
    <citation type="submission" date="2018-02" db="EMBL/GenBank/DDBJ databases">
        <title>The genomes of Aspergillus section Nigri reveals drivers in fungal speciation.</title>
        <authorList>
            <consortium name="DOE Joint Genome Institute"/>
            <person name="Vesth T.C."/>
            <person name="Nybo J."/>
            <person name="Theobald S."/>
            <person name="Brandl J."/>
            <person name="Frisvad J.C."/>
            <person name="Nielsen K.F."/>
            <person name="Lyhne E.K."/>
            <person name="Kogle M.E."/>
            <person name="Kuo A."/>
            <person name="Riley R."/>
            <person name="Clum A."/>
            <person name="Nolan M."/>
            <person name="Lipzen A."/>
            <person name="Salamov A."/>
            <person name="Henrissat B."/>
            <person name="Wiebenga A."/>
            <person name="De vries R.P."/>
            <person name="Grigoriev I.V."/>
            <person name="Mortensen U.H."/>
            <person name="Andersen M.R."/>
            <person name="Baker S.E."/>
        </authorList>
    </citation>
    <scope>NUCLEOTIDE SEQUENCE [LARGE SCALE GENOMIC DNA]</scope>
    <source>
        <strain evidence="7 8">CBS 114.51</strain>
    </source>
</reference>
<dbReference type="InterPro" id="IPR020846">
    <property type="entry name" value="MFS_dom"/>
</dbReference>
<keyword evidence="2 5" id="KW-0812">Transmembrane</keyword>
<dbReference type="PROSITE" id="PS50850">
    <property type="entry name" value="MFS"/>
    <property type="match status" value="1"/>
</dbReference>
<keyword evidence="4 5" id="KW-0472">Membrane</keyword>
<dbReference type="GO" id="GO:0022857">
    <property type="term" value="F:transmembrane transporter activity"/>
    <property type="evidence" value="ECO:0007669"/>
    <property type="project" value="InterPro"/>
</dbReference>
<evidence type="ECO:0000256" key="4">
    <source>
        <dbReference type="ARBA" id="ARBA00023136"/>
    </source>
</evidence>
<keyword evidence="3 5" id="KW-1133">Transmembrane helix</keyword>
<gene>
    <name evidence="7" type="ORF">BO86DRAFT_425392</name>
</gene>
<evidence type="ECO:0000313" key="7">
    <source>
        <dbReference type="EMBL" id="RAH76232.1"/>
    </source>
</evidence>